<comment type="similarity">
    <text evidence="1 3">Belongs to the short-chain dehydrogenases/reductases (SDR) family.</text>
</comment>
<keyword evidence="2" id="KW-0560">Oxidoreductase</keyword>
<dbReference type="PROSITE" id="PS00061">
    <property type="entry name" value="ADH_SHORT"/>
    <property type="match status" value="1"/>
</dbReference>
<dbReference type="InterPro" id="IPR036291">
    <property type="entry name" value="NAD(P)-bd_dom_sf"/>
</dbReference>
<protein>
    <submittedName>
        <fullName evidence="4">SDR family oxidoreductase</fullName>
    </submittedName>
</protein>
<dbReference type="NCBIfam" id="NF006117">
    <property type="entry name" value="PRK08264.1-3"/>
    <property type="match status" value="1"/>
</dbReference>
<sequence>MKIKHSVAFVTGANRGLGLAFARELLARGASKVYAGVRNPDGVDIPGVIAVRLDVTDPASVAAAAAQCADTTLLVNNAGIARVMPSMLAPELADVAREIFETNYYGTLHVSQAFAPVLGANGGGAIVNVLSDAVWVARPFLSAYAASKAAAWSFTNSLRIELRGQNTLVQGVHVGFMDTDMTHGFDMKKTHPDAVVAQVLDGVEAGAEEILADAVTVAIKASLSGQQAAYLNPPEIV</sequence>
<dbReference type="GO" id="GO:0016491">
    <property type="term" value="F:oxidoreductase activity"/>
    <property type="evidence" value="ECO:0007669"/>
    <property type="project" value="UniProtKB-KW"/>
</dbReference>
<reference evidence="4 5" key="1">
    <citation type="submission" date="2020-04" db="EMBL/GenBank/DDBJ databases">
        <title>Massilia sp. RP-1-19 isolated from soil.</title>
        <authorList>
            <person name="Dahal R.H."/>
        </authorList>
    </citation>
    <scope>NUCLEOTIDE SEQUENCE [LARGE SCALE GENOMIC DNA]</scope>
    <source>
        <strain evidence="4 5">RP-1-19</strain>
    </source>
</reference>
<dbReference type="Pfam" id="PF00106">
    <property type="entry name" value="adh_short"/>
    <property type="match status" value="1"/>
</dbReference>
<dbReference type="PANTHER" id="PTHR43391">
    <property type="entry name" value="RETINOL DEHYDROGENASE-RELATED"/>
    <property type="match status" value="1"/>
</dbReference>
<dbReference type="InterPro" id="IPR002347">
    <property type="entry name" value="SDR_fam"/>
</dbReference>
<evidence type="ECO:0000256" key="1">
    <source>
        <dbReference type="ARBA" id="ARBA00006484"/>
    </source>
</evidence>
<dbReference type="NCBIfam" id="NF006119">
    <property type="entry name" value="PRK08264.1-5"/>
    <property type="match status" value="1"/>
</dbReference>
<evidence type="ECO:0000256" key="3">
    <source>
        <dbReference type="RuleBase" id="RU000363"/>
    </source>
</evidence>
<dbReference type="SUPFAM" id="SSF51735">
    <property type="entry name" value="NAD(P)-binding Rossmann-fold domains"/>
    <property type="match status" value="1"/>
</dbReference>
<evidence type="ECO:0000313" key="5">
    <source>
        <dbReference type="Proteomes" id="UP000583752"/>
    </source>
</evidence>
<dbReference type="Proteomes" id="UP000583752">
    <property type="component" value="Unassembled WGS sequence"/>
</dbReference>
<dbReference type="Gene3D" id="3.40.50.720">
    <property type="entry name" value="NAD(P)-binding Rossmann-like Domain"/>
    <property type="match status" value="1"/>
</dbReference>
<dbReference type="PRINTS" id="PR00081">
    <property type="entry name" value="GDHRDH"/>
</dbReference>
<dbReference type="PANTHER" id="PTHR43391:SF91">
    <property type="entry name" value="OS04G0390700 PROTEIN"/>
    <property type="match status" value="1"/>
</dbReference>
<dbReference type="EMBL" id="JABBGG010000005">
    <property type="protein sequence ID" value="NML61405.1"/>
    <property type="molecule type" value="Genomic_DNA"/>
</dbReference>
<keyword evidence="5" id="KW-1185">Reference proteome</keyword>
<organism evidence="4 5">
    <name type="scientific">Massilia polaris</name>
    <dbReference type="NCBI Taxonomy" id="2728846"/>
    <lineage>
        <taxon>Bacteria</taxon>
        <taxon>Pseudomonadati</taxon>
        <taxon>Pseudomonadota</taxon>
        <taxon>Betaproteobacteria</taxon>
        <taxon>Burkholderiales</taxon>
        <taxon>Oxalobacteraceae</taxon>
        <taxon>Telluria group</taxon>
        <taxon>Massilia</taxon>
    </lineage>
</organism>
<comment type="caution">
    <text evidence="4">The sequence shown here is derived from an EMBL/GenBank/DDBJ whole genome shotgun (WGS) entry which is preliminary data.</text>
</comment>
<dbReference type="PRINTS" id="PR00080">
    <property type="entry name" value="SDRFAMILY"/>
</dbReference>
<evidence type="ECO:0000313" key="4">
    <source>
        <dbReference type="EMBL" id="NML61405.1"/>
    </source>
</evidence>
<dbReference type="InterPro" id="IPR020904">
    <property type="entry name" value="Sc_DH/Rdtase_CS"/>
</dbReference>
<evidence type="ECO:0000256" key="2">
    <source>
        <dbReference type="ARBA" id="ARBA00023002"/>
    </source>
</evidence>
<accession>A0A848HJ12</accession>
<name>A0A848HJ12_9BURK</name>
<dbReference type="GO" id="GO:0005829">
    <property type="term" value="C:cytosol"/>
    <property type="evidence" value="ECO:0007669"/>
    <property type="project" value="TreeGrafter"/>
</dbReference>
<dbReference type="RefSeq" id="WP_169465298.1">
    <property type="nucleotide sequence ID" value="NZ_JABBGG010000005.1"/>
</dbReference>
<proteinExistence type="inferred from homology"/>
<gene>
    <name evidence="4" type="ORF">HHL21_10005</name>
</gene>
<dbReference type="AlphaFoldDB" id="A0A848HJ12"/>